<evidence type="ECO:0000313" key="2">
    <source>
        <dbReference type="Proteomes" id="UP000553706"/>
    </source>
</evidence>
<dbReference type="EMBL" id="JACHFJ010000013">
    <property type="protein sequence ID" value="MBB5374186.1"/>
    <property type="molecule type" value="Genomic_DNA"/>
</dbReference>
<name>A0A840VER0_9PROT</name>
<comment type="caution">
    <text evidence="1">The sequence shown here is derived from an EMBL/GenBank/DDBJ whole genome shotgun (WGS) entry which is preliminary data.</text>
</comment>
<dbReference type="RefSeq" id="WP_183267201.1">
    <property type="nucleotide sequence ID" value="NZ_JACHFJ010000013.1"/>
</dbReference>
<keyword evidence="2" id="KW-1185">Reference proteome</keyword>
<dbReference type="PROSITE" id="PS51257">
    <property type="entry name" value="PROKAR_LIPOPROTEIN"/>
    <property type="match status" value="1"/>
</dbReference>
<proteinExistence type="predicted"/>
<sequence length="170" mass="16769">MKKQTKVAVISACFILTACQQPGANLGANVYQADQLNQSQDAKVINILSLSPAKVEVSNAQNQRAAEVAGGVLGAVAGGLIAGNVGGGSVGTGLGGAALGGVGGAAAGSLVSSSTLVDGVTIGYTEDGGLHTSTQVGEMCQFKTGQALVVSTQQNETRVQPNAECPPKNS</sequence>
<accession>A0A840VER0</accession>
<gene>
    <name evidence="1" type="ORF">HNP71_002457</name>
</gene>
<dbReference type="Proteomes" id="UP000553706">
    <property type="component" value="Unassembled WGS sequence"/>
</dbReference>
<keyword evidence="1" id="KW-0449">Lipoprotein</keyword>
<protein>
    <submittedName>
        <fullName evidence="1">Outer membrane lipoprotein SlyB</fullName>
    </submittedName>
</protein>
<evidence type="ECO:0000313" key="1">
    <source>
        <dbReference type="EMBL" id="MBB5374186.1"/>
    </source>
</evidence>
<reference evidence="1 2" key="1">
    <citation type="submission" date="2020-08" db="EMBL/GenBank/DDBJ databases">
        <title>Genomic Encyclopedia of Type Strains, Phase IV (KMG-IV): sequencing the most valuable type-strain genomes for metagenomic binning, comparative biology and taxonomic classification.</title>
        <authorList>
            <person name="Goeker M."/>
        </authorList>
    </citation>
    <scope>NUCLEOTIDE SEQUENCE [LARGE SCALE GENOMIC DNA]</scope>
    <source>
        <strain evidence="1 2">DSM 27026</strain>
    </source>
</reference>
<organism evidence="1 2">
    <name type="scientific">Acidocella aromatica</name>
    <dbReference type="NCBI Taxonomy" id="1303579"/>
    <lineage>
        <taxon>Bacteria</taxon>
        <taxon>Pseudomonadati</taxon>
        <taxon>Pseudomonadota</taxon>
        <taxon>Alphaproteobacteria</taxon>
        <taxon>Acetobacterales</taxon>
        <taxon>Acidocellaceae</taxon>
        <taxon>Acidocella</taxon>
    </lineage>
</organism>
<dbReference type="AlphaFoldDB" id="A0A840VER0"/>